<organism evidence="1 2">
    <name type="scientific">Streptococcus gallinaceus</name>
    <dbReference type="NCBI Taxonomy" id="165758"/>
    <lineage>
        <taxon>Bacteria</taxon>
        <taxon>Bacillati</taxon>
        <taxon>Bacillota</taxon>
        <taxon>Bacilli</taxon>
        <taxon>Lactobacillales</taxon>
        <taxon>Streptococcaceae</taxon>
        <taxon>Streptococcus</taxon>
    </lineage>
</organism>
<gene>
    <name evidence="1" type="ORF">ABID27_000444</name>
</gene>
<protein>
    <submittedName>
        <fullName evidence="1">Uncharacterized protein</fullName>
    </submittedName>
</protein>
<name>A0ABV2JJF0_9STRE</name>
<evidence type="ECO:0000313" key="2">
    <source>
        <dbReference type="Proteomes" id="UP001549055"/>
    </source>
</evidence>
<proteinExistence type="predicted"/>
<sequence length="127" mass="14841">MAFVLREEHVEQLVQQVNVENPAFQFDWQTYLVATQQSGRSIEIFVLVENPDYFALIKMDTFDTLEVSDVKIIAKSQIQGFKLKRGLIQNILKIRMKTGVFYKLRFRDKAGKKLSLHAQNAIQYKMN</sequence>
<accession>A0ABV2JJF0</accession>
<keyword evidence="2" id="KW-1185">Reference proteome</keyword>
<dbReference type="RefSeq" id="WP_354279912.1">
    <property type="nucleotide sequence ID" value="NZ_JBEPMK010000001.1"/>
</dbReference>
<dbReference type="Proteomes" id="UP001549055">
    <property type="component" value="Unassembled WGS sequence"/>
</dbReference>
<comment type="caution">
    <text evidence="1">The sequence shown here is derived from an EMBL/GenBank/DDBJ whole genome shotgun (WGS) entry which is preliminary data.</text>
</comment>
<reference evidence="1 2" key="1">
    <citation type="submission" date="2024-06" db="EMBL/GenBank/DDBJ databases">
        <title>Genomic Encyclopedia of Type Strains, Phase IV (KMG-IV): sequencing the most valuable type-strain genomes for metagenomic binning, comparative biology and taxonomic classification.</title>
        <authorList>
            <person name="Goeker M."/>
        </authorList>
    </citation>
    <scope>NUCLEOTIDE SEQUENCE [LARGE SCALE GENOMIC DNA]</scope>
    <source>
        <strain evidence="1 2">DSM 15349</strain>
    </source>
</reference>
<evidence type="ECO:0000313" key="1">
    <source>
        <dbReference type="EMBL" id="MET3643827.1"/>
    </source>
</evidence>
<dbReference type="EMBL" id="JBEPMK010000001">
    <property type="protein sequence ID" value="MET3643827.1"/>
    <property type="molecule type" value="Genomic_DNA"/>
</dbReference>